<proteinExistence type="evidence at transcript level"/>
<evidence type="ECO:0000313" key="2">
    <source>
        <dbReference type="EMBL" id="ACN30594.1"/>
    </source>
</evidence>
<sequence>METQTRSLTGKTKRRRSNGSGTSPGYPSGGVATSAGRRRAARNRGGARPGPSSPQRAGPKDCPATVRPAAEVASASMAVCDVAGGGDTTPSQPPPRRRAMGQIRLG</sequence>
<evidence type="ECO:0000256" key="1">
    <source>
        <dbReference type="SAM" id="MobiDB-lite"/>
    </source>
</evidence>
<dbReference type="EMBL" id="BT064718">
    <property type="protein sequence ID" value="ACN30594.1"/>
    <property type="molecule type" value="mRNA"/>
</dbReference>
<dbReference type="AlphaFoldDB" id="C0P8U9"/>
<reference evidence="2" key="2">
    <citation type="submission" date="2012-06" db="EMBL/GenBank/DDBJ databases">
        <authorList>
            <person name="Yu Y."/>
            <person name="Currie J."/>
            <person name="Lomeli R."/>
            <person name="Angelova A."/>
            <person name="Collura K."/>
            <person name="Wissotski M."/>
            <person name="Campos D."/>
            <person name="Kudrna D."/>
            <person name="Golser W."/>
            <person name="Ashely E."/>
            <person name="Descour A."/>
            <person name="Fernandes J."/>
            <person name="Soderlund C."/>
            <person name="Walbot V."/>
        </authorList>
    </citation>
    <scope>NUCLEOTIDE SEQUENCE</scope>
    <source>
        <strain evidence="2">B73</strain>
    </source>
</reference>
<feature type="region of interest" description="Disordered" evidence="1">
    <location>
        <begin position="81"/>
        <end position="106"/>
    </location>
</feature>
<feature type="region of interest" description="Disordered" evidence="1">
    <location>
        <begin position="1"/>
        <end position="69"/>
    </location>
</feature>
<organism evidence="2">
    <name type="scientific">Zea mays</name>
    <name type="common">Maize</name>
    <dbReference type="NCBI Taxonomy" id="4577"/>
    <lineage>
        <taxon>Eukaryota</taxon>
        <taxon>Viridiplantae</taxon>
        <taxon>Streptophyta</taxon>
        <taxon>Embryophyta</taxon>
        <taxon>Tracheophyta</taxon>
        <taxon>Spermatophyta</taxon>
        <taxon>Magnoliopsida</taxon>
        <taxon>Liliopsida</taxon>
        <taxon>Poales</taxon>
        <taxon>Poaceae</taxon>
        <taxon>PACMAD clade</taxon>
        <taxon>Panicoideae</taxon>
        <taxon>Andropogonodae</taxon>
        <taxon>Andropogoneae</taxon>
        <taxon>Tripsacinae</taxon>
        <taxon>Zea</taxon>
    </lineage>
</organism>
<reference evidence="2" key="1">
    <citation type="journal article" date="2009" name="PLoS Genet.">
        <title>Sequencing, mapping, and analysis of 27,455 maize full-length cDNAs.</title>
        <authorList>
            <person name="Soderlund C."/>
            <person name="Descour A."/>
            <person name="Kudrna D."/>
            <person name="Bomhoff M."/>
            <person name="Boyd L."/>
            <person name="Currie J."/>
            <person name="Angelova A."/>
            <person name="Collura K."/>
            <person name="Wissotski M."/>
            <person name="Ashley E."/>
            <person name="Morrow D."/>
            <person name="Fernandes J."/>
            <person name="Walbot V."/>
            <person name="Yu Y."/>
        </authorList>
    </citation>
    <scope>NUCLEOTIDE SEQUENCE</scope>
    <source>
        <strain evidence="2">B73</strain>
    </source>
</reference>
<feature type="compositionally biased region" description="Low complexity" evidence="1">
    <location>
        <begin position="43"/>
        <end position="54"/>
    </location>
</feature>
<feature type="compositionally biased region" description="Polar residues" evidence="1">
    <location>
        <begin position="1"/>
        <end position="10"/>
    </location>
</feature>
<name>C0P8U9_MAIZE</name>
<accession>C0P8U9</accession>
<feature type="compositionally biased region" description="Low complexity" evidence="1">
    <location>
        <begin position="18"/>
        <end position="35"/>
    </location>
</feature>
<protein>
    <submittedName>
        <fullName evidence="2">Uncharacterized protein</fullName>
    </submittedName>
</protein>